<dbReference type="EMBL" id="DXCD01000028">
    <property type="protein sequence ID" value="HIZ12472.1"/>
    <property type="molecule type" value="Genomic_DNA"/>
</dbReference>
<evidence type="ECO:0000313" key="1">
    <source>
        <dbReference type="EMBL" id="HIZ12472.1"/>
    </source>
</evidence>
<organism evidence="1 2">
    <name type="scientific">Candidatus Mediterraneibacter stercorigallinarum</name>
    <dbReference type="NCBI Taxonomy" id="2838686"/>
    <lineage>
        <taxon>Bacteria</taxon>
        <taxon>Bacillati</taxon>
        <taxon>Bacillota</taxon>
        <taxon>Clostridia</taxon>
        <taxon>Lachnospirales</taxon>
        <taxon>Lachnospiraceae</taxon>
        <taxon>Mediterraneibacter</taxon>
    </lineage>
</organism>
<sequence length="51" mass="5771">MDSYRYLLDLAMIVTPVLLKVVFAPGTAPVPEQIVPEAERVTSYYENRGQE</sequence>
<dbReference type="AlphaFoldDB" id="A0A9D2D8P4"/>
<dbReference type="Proteomes" id="UP000824017">
    <property type="component" value="Unassembled WGS sequence"/>
</dbReference>
<gene>
    <name evidence="1" type="ORF">H9817_00880</name>
</gene>
<proteinExistence type="predicted"/>
<name>A0A9D2D8P4_9FIRM</name>
<comment type="caution">
    <text evidence="1">The sequence shown here is derived from an EMBL/GenBank/DDBJ whole genome shotgun (WGS) entry which is preliminary data.</text>
</comment>
<evidence type="ECO:0000313" key="2">
    <source>
        <dbReference type="Proteomes" id="UP000824017"/>
    </source>
</evidence>
<reference evidence="1" key="1">
    <citation type="journal article" date="2021" name="PeerJ">
        <title>Extensive microbial diversity within the chicken gut microbiome revealed by metagenomics and culture.</title>
        <authorList>
            <person name="Gilroy R."/>
            <person name="Ravi A."/>
            <person name="Getino M."/>
            <person name="Pursley I."/>
            <person name="Horton D.L."/>
            <person name="Alikhan N.F."/>
            <person name="Baker D."/>
            <person name="Gharbi K."/>
            <person name="Hall N."/>
            <person name="Watson M."/>
            <person name="Adriaenssens E.M."/>
            <person name="Foster-Nyarko E."/>
            <person name="Jarju S."/>
            <person name="Secka A."/>
            <person name="Antonio M."/>
            <person name="Oren A."/>
            <person name="Chaudhuri R.R."/>
            <person name="La Ragione R."/>
            <person name="Hildebrand F."/>
            <person name="Pallen M.J."/>
        </authorList>
    </citation>
    <scope>NUCLEOTIDE SEQUENCE</scope>
    <source>
        <strain evidence="1">ChiGjej1B1-13045</strain>
    </source>
</reference>
<protein>
    <submittedName>
        <fullName evidence="1">Uncharacterized protein</fullName>
    </submittedName>
</protein>
<accession>A0A9D2D8P4</accession>
<reference evidence="1" key="2">
    <citation type="submission" date="2021-04" db="EMBL/GenBank/DDBJ databases">
        <authorList>
            <person name="Gilroy R."/>
        </authorList>
    </citation>
    <scope>NUCLEOTIDE SEQUENCE</scope>
    <source>
        <strain evidence="1">ChiGjej1B1-13045</strain>
    </source>
</reference>